<evidence type="ECO:0000313" key="1">
    <source>
        <dbReference type="EMBL" id="RFT15013.1"/>
    </source>
</evidence>
<dbReference type="EMBL" id="QUAH01000014">
    <property type="protein sequence ID" value="RFT15013.1"/>
    <property type="molecule type" value="Genomic_DNA"/>
</dbReference>
<dbReference type="AlphaFoldDB" id="A0A3E2BJU7"/>
<gene>
    <name evidence="1" type="ORF">OP8BY_1123</name>
</gene>
<protein>
    <submittedName>
        <fullName evidence="1">Uncharacterized protein</fullName>
    </submittedName>
</protein>
<evidence type="ECO:0000313" key="2">
    <source>
        <dbReference type="Proteomes" id="UP000257323"/>
    </source>
</evidence>
<sequence length="326" mass="38395">MDGVKEILDFIIYIKNKLNLEIDVLKNSIVIETSINRYIDKFITDIDKAKAVISNDEIKRTLVRCSELLKSELVQIKQKANKIRLFEQKIKYIEQNIKQGHIFTVAKIIEKDPKYEKLLKELYPEVLGRFDEIRAALLKDLEEIFINYPSILSDSLEKKGIKIDAYSHYPKLSIAQGFIKIEVNEKKRRVIVRDYEKKLCELMPDIDVVVEAIVREFKRLFEREFKGEEILAQIWESYKEILNSQKLNEGESIPIRALIKKIREKNKRFRLDEFIVDLTRLADKGPYEISGYTVDFQHTRDTNKGILLQGNMSRGYIGFILFRRIT</sequence>
<dbReference type="Proteomes" id="UP000257323">
    <property type="component" value="Unassembled WGS sequence"/>
</dbReference>
<reference evidence="1 2" key="1">
    <citation type="submission" date="2018-08" db="EMBL/GenBank/DDBJ databases">
        <title>Genome analysis of the thermophilic bacterium of the candidate phylum Aminicenantes from deep subsurface aquifer revealed its physiology and ecological role.</title>
        <authorList>
            <person name="Kadnikov V.V."/>
            <person name="Mardanov A.V."/>
            <person name="Beletsky A.V."/>
            <person name="Karnachuk O.V."/>
            <person name="Ravin N.V."/>
        </authorList>
    </citation>
    <scope>NUCLEOTIDE SEQUENCE [LARGE SCALE GENOMIC DNA]</scope>
    <source>
        <strain evidence="1">BY38</strain>
    </source>
</reference>
<name>A0A3E2BJU7_9BACT</name>
<proteinExistence type="predicted"/>
<comment type="caution">
    <text evidence="1">The sequence shown here is derived from an EMBL/GenBank/DDBJ whole genome shotgun (WGS) entry which is preliminary data.</text>
</comment>
<accession>A0A3E2BJU7</accession>
<organism evidence="1 2">
    <name type="scientific">Candidatus Saccharicenans subterraneus</name>
    <dbReference type="NCBI Taxonomy" id="2508984"/>
    <lineage>
        <taxon>Bacteria</taxon>
        <taxon>Candidatus Aminicenantota</taxon>
        <taxon>Candidatus Aminicenantia</taxon>
        <taxon>Candidatus Aminicenantales</taxon>
        <taxon>Candidatus Saccharicenantaceae</taxon>
        <taxon>Candidatus Saccharicenans</taxon>
    </lineage>
</organism>